<dbReference type="CDD" id="cd01650">
    <property type="entry name" value="RT_nLTR_like"/>
    <property type="match status" value="1"/>
</dbReference>
<feature type="coiled-coil region" evidence="1">
    <location>
        <begin position="63"/>
        <end position="125"/>
    </location>
</feature>
<evidence type="ECO:0000313" key="5">
    <source>
        <dbReference type="Proteomes" id="UP001152622"/>
    </source>
</evidence>
<keyword evidence="2" id="KW-1133">Transmembrane helix</keyword>
<dbReference type="Pfam" id="PF00078">
    <property type="entry name" value="RVT_1"/>
    <property type="match status" value="1"/>
</dbReference>
<keyword evidence="1" id="KW-0175">Coiled coil</keyword>
<feature type="domain" description="Reverse transcriptase" evidence="3">
    <location>
        <begin position="231"/>
        <end position="495"/>
    </location>
</feature>
<keyword evidence="2" id="KW-0812">Transmembrane</keyword>
<evidence type="ECO:0000313" key="4">
    <source>
        <dbReference type="EMBL" id="KAJ8354703.1"/>
    </source>
</evidence>
<evidence type="ECO:0000256" key="1">
    <source>
        <dbReference type="SAM" id="Coils"/>
    </source>
</evidence>
<reference evidence="4" key="1">
    <citation type="journal article" date="2023" name="Science">
        <title>Genome structures resolve the early diversification of teleost fishes.</title>
        <authorList>
            <person name="Parey E."/>
            <person name="Louis A."/>
            <person name="Montfort J."/>
            <person name="Bouchez O."/>
            <person name="Roques C."/>
            <person name="Iampietro C."/>
            <person name="Lluch J."/>
            <person name="Castinel A."/>
            <person name="Donnadieu C."/>
            <person name="Desvignes T."/>
            <person name="Floi Bucao C."/>
            <person name="Jouanno E."/>
            <person name="Wen M."/>
            <person name="Mejri S."/>
            <person name="Dirks R."/>
            <person name="Jansen H."/>
            <person name="Henkel C."/>
            <person name="Chen W.J."/>
            <person name="Zahm M."/>
            <person name="Cabau C."/>
            <person name="Klopp C."/>
            <person name="Thompson A.W."/>
            <person name="Robinson-Rechavi M."/>
            <person name="Braasch I."/>
            <person name="Lecointre G."/>
            <person name="Bobe J."/>
            <person name="Postlethwait J.H."/>
            <person name="Berthelot C."/>
            <person name="Roest Crollius H."/>
            <person name="Guiguen Y."/>
        </authorList>
    </citation>
    <scope>NUCLEOTIDE SEQUENCE</scope>
    <source>
        <strain evidence="4">WJC10195</strain>
    </source>
</reference>
<evidence type="ECO:0000256" key="2">
    <source>
        <dbReference type="SAM" id="Phobius"/>
    </source>
</evidence>
<evidence type="ECO:0000259" key="3">
    <source>
        <dbReference type="PROSITE" id="PS50878"/>
    </source>
</evidence>
<feature type="transmembrane region" description="Helical" evidence="2">
    <location>
        <begin position="390"/>
        <end position="414"/>
    </location>
</feature>
<keyword evidence="2" id="KW-0472">Membrane</keyword>
<dbReference type="AlphaFoldDB" id="A0A9Q1FBL8"/>
<sequence>MFLLTKCLTKTKCGGVSRKQPCTAQAVEAKLNLFSEILYEECSGRYGEVTSRKTAARIKGRREKEIEASRRQLRRRWRKAEEREKEGLKALWDDIRERLANLRRAERIRRRRKRKEKERANFFRNPFRFARGLLEEKTNGTLEISKEDLEEHIRVQYSDPARTNPLGPPGYVPKPPEPSALFDTSPPKLSEVRQVIMRARSAAAPGPNGIPYRLYKNCPRVLKLLWSLMRTAWTKLIIPSEWQRAVAVFIPKEQNAKIISQFRSIALLNVEGKIFFAVMARRMTTYLIENGYIDTSCQKAGVPGFPGCVEHASMIWEQIQTTKREKKDLHVVWLDLANAYGSAPHQLIAFALDFFYIPEHTKAMVMSYFQDLHMCFTLQMFTTNWQQLDVGIAMGCSISPILFIAAFEVILIGARQMVGGVRLSAGRRLPPLRSYMDDITCLLRTAPCMSRLLKRLDELISWARMKFKPCKSRSLSLRKGVRNDRAIFTIGGENIPLIVDQPIQSLGRQYTSSLSDKEMGKAILQQLSASLSQIDASQLPGKHKVWCYHFTLYPRVMWPLKLSEVTSSAVSRMDAKANACIRKRLGLP</sequence>
<dbReference type="Proteomes" id="UP001152622">
    <property type="component" value="Chromosome 7"/>
</dbReference>
<dbReference type="EMBL" id="JAINUF010000007">
    <property type="protein sequence ID" value="KAJ8354703.1"/>
    <property type="molecule type" value="Genomic_DNA"/>
</dbReference>
<accession>A0A9Q1FBL8</accession>
<dbReference type="InterPro" id="IPR000477">
    <property type="entry name" value="RT_dom"/>
</dbReference>
<comment type="caution">
    <text evidence="4">The sequence shown here is derived from an EMBL/GenBank/DDBJ whole genome shotgun (WGS) entry which is preliminary data.</text>
</comment>
<dbReference type="PROSITE" id="PS50878">
    <property type="entry name" value="RT_POL"/>
    <property type="match status" value="1"/>
</dbReference>
<gene>
    <name evidence="4" type="ORF">SKAU_G00222700</name>
</gene>
<name>A0A9Q1FBL8_SYNKA</name>
<proteinExistence type="predicted"/>
<protein>
    <recommendedName>
        <fullName evidence="3">Reverse transcriptase domain-containing protein</fullName>
    </recommendedName>
</protein>
<dbReference type="PANTHER" id="PTHR19446">
    <property type="entry name" value="REVERSE TRANSCRIPTASES"/>
    <property type="match status" value="1"/>
</dbReference>
<keyword evidence="5" id="KW-1185">Reference proteome</keyword>
<dbReference type="OrthoDB" id="447743at2759"/>
<organism evidence="4 5">
    <name type="scientific">Synaphobranchus kaupii</name>
    <name type="common">Kaup's arrowtooth eel</name>
    <dbReference type="NCBI Taxonomy" id="118154"/>
    <lineage>
        <taxon>Eukaryota</taxon>
        <taxon>Metazoa</taxon>
        <taxon>Chordata</taxon>
        <taxon>Craniata</taxon>
        <taxon>Vertebrata</taxon>
        <taxon>Euteleostomi</taxon>
        <taxon>Actinopterygii</taxon>
        <taxon>Neopterygii</taxon>
        <taxon>Teleostei</taxon>
        <taxon>Anguilliformes</taxon>
        <taxon>Synaphobranchidae</taxon>
        <taxon>Synaphobranchus</taxon>
    </lineage>
</organism>